<dbReference type="SUPFAM" id="SSF56112">
    <property type="entry name" value="Protein kinase-like (PK-like)"/>
    <property type="match status" value="1"/>
</dbReference>
<dbReference type="GO" id="GO:0016773">
    <property type="term" value="F:phosphotransferase activity, alcohol group as acceptor"/>
    <property type="evidence" value="ECO:0007669"/>
    <property type="project" value="InterPro"/>
</dbReference>
<evidence type="ECO:0000256" key="2">
    <source>
        <dbReference type="ARBA" id="ARBA00022679"/>
    </source>
</evidence>
<evidence type="ECO:0000256" key="1">
    <source>
        <dbReference type="ARBA" id="ARBA00006219"/>
    </source>
</evidence>
<dbReference type="CDD" id="cd05150">
    <property type="entry name" value="APH"/>
    <property type="match status" value="1"/>
</dbReference>
<name>A0A7C7D9W6_9FIRM</name>
<comment type="caution">
    <text evidence="11">The sequence shown here is derived from an EMBL/GenBank/DDBJ whole genome shotgun (WGS) entry which is preliminary data.</text>
</comment>
<keyword evidence="9" id="KW-0479">Metal-binding</keyword>
<evidence type="ECO:0000256" key="8">
    <source>
        <dbReference type="PIRSR" id="PIRSR000706-1"/>
    </source>
</evidence>
<keyword evidence="5 7" id="KW-0067">ATP-binding</keyword>
<dbReference type="GO" id="GO:0046872">
    <property type="term" value="F:metal ion binding"/>
    <property type="evidence" value="ECO:0007669"/>
    <property type="project" value="UniProtKB-KW"/>
</dbReference>
<dbReference type="InterPro" id="IPR002575">
    <property type="entry name" value="Aminoglycoside_PTrfase"/>
</dbReference>
<proteinExistence type="inferred from homology"/>
<protein>
    <submittedName>
        <fullName evidence="11">Aminoglycoside 3'-phosphotransferase</fullName>
    </submittedName>
</protein>
<dbReference type="InterPro" id="IPR011009">
    <property type="entry name" value="Kinase-like_dom_sf"/>
</dbReference>
<keyword evidence="3 7" id="KW-0547">Nucleotide-binding</keyword>
<dbReference type="GO" id="GO:0046677">
    <property type="term" value="P:response to antibiotic"/>
    <property type="evidence" value="ECO:0007669"/>
    <property type="project" value="UniProtKB-KW"/>
</dbReference>
<evidence type="ECO:0000256" key="5">
    <source>
        <dbReference type="ARBA" id="ARBA00022840"/>
    </source>
</evidence>
<dbReference type="EMBL" id="DUTF01000193">
    <property type="protein sequence ID" value="HHY26760.1"/>
    <property type="molecule type" value="Genomic_DNA"/>
</dbReference>
<organism evidence="11 12">
    <name type="scientific">Desulfitobacterium dehalogenans</name>
    <dbReference type="NCBI Taxonomy" id="36854"/>
    <lineage>
        <taxon>Bacteria</taxon>
        <taxon>Bacillati</taxon>
        <taxon>Bacillota</taxon>
        <taxon>Clostridia</taxon>
        <taxon>Eubacteriales</taxon>
        <taxon>Desulfitobacteriaceae</taxon>
        <taxon>Desulfitobacterium</taxon>
    </lineage>
</organism>
<dbReference type="GO" id="GO:0016301">
    <property type="term" value="F:kinase activity"/>
    <property type="evidence" value="ECO:0007669"/>
    <property type="project" value="UniProtKB-KW"/>
</dbReference>
<dbReference type="Gene3D" id="3.90.1200.10">
    <property type="match status" value="1"/>
</dbReference>
<accession>A0A7C7D9W6</accession>
<gene>
    <name evidence="11" type="ORF">GX523_08455</name>
</gene>
<evidence type="ECO:0000256" key="6">
    <source>
        <dbReference type="ARBA" id="ARBA00023251"/>
    </source>
</evidence>
<sequence length="262" mass="29928">MKLTPLNTADLSLYPPELRPFFYGAKLYDSSSSPEASVIFIDKDGGYFLKSAPQGVLEREAIMTRYFHDKGMSTNILAYLSGERDWLLTEKIRGADCTAVKYLEQPERLCDTLAERLAMLHAMDYAGCPIPNHTERYLAKAEYNHHSGIFDKSLFPGNWGYASAEEAWLVVERHGHLLRTDTLLHGDYCLPNIILDDWRFSGFIDLDSGGVGDCHVDLFWAVWTLFFNLKTDKYRERFIDAYGRDKVDEDMLRIVAAVEVFG</sequence>
<dbReference type="GO" id="GO:0005524">
    <property type="term" value="F:ATP binding"/>
    <property type="evidence" value="ECO:0007669"/>
    <property type="project" value="UniProtKB-KW"/>
</dbReference>
<comment type="similarity">
    <text evidence="1 7">Belongs to the aminoglycoside phosphotransferase family.</text>
</comment>
<feature type="binding site" evidence="9">
    <location>
        <position position="192"/>
    </location>
    <ligand>
        <name>Mg(2+)</name>
        <dbReference type="ChEBI" id="CHEBI:18420"/>
    </ligand>
</feature>
<evidence type="ECO:0000313" key="12">
    <source>
        <dbReference type="Proteomes" id="UP000553059"/>
    </source>
</evidence>
<dbReference type="AlphaFoldDB" id="A0A7C7D9W6"/>
<dbReference type="InterPro" id="IPR024165">
    <property type="entry name" value="Kan/Strep_kinase"/>
</dbReference>
<keyword evidence="6 7" id="KW-0046">Antibiotic resistance</keyword>
<keyword evidence="4 7" id="KW-0418">Kinase</keyword>
<dbReference type="Pfam" id="PF01636">
    <property type="entry name" value="APH"/>
    <property type="match status" value="1"/>
</dbReference>
<evidence type="ECO:0000256" key="9">
    <source>
        <dbReference type="PIRSR" id="PIRSR000706-2"/>
    </source>
</evidence>
<keyword evidence="9" id="KW-0460">Magnesium</keyword>
<evidence type="ECO:0000256" key="7">
    <source>
        <dbReference type="PIRNR" id="PIRNR000706"/>
    </source>
</evidence>
<keyword evidence="2 7" id="KW-0808">Transferase</keyword>
<feature type="binding site" evidence="9">
    <location>
        <position position="205"/>
    </location>
    <ligand>
        <name>Mg(2+)</name>
        <dbReference type="ChEBI" id="CHEBI:18420"/>
    </ligand>
</feature>
<evidence type="ECO:0000313" key="11">
    <source>
        <dbReference type="EMBL" id="HHY26760.1"/>
    </source>
</evidence>
<feature type="domain" description="Aminoglycoside phosphotransferase" evidence="10">
    <location>
        <begin position="40"/>
        <end position="245"/>
    </location>
</feature>
<reference evidence="11 12" key="1">
    <citation type="journal article" date="2020" name="Biotechnol. Biofuels">
        <title>New insights from the biogas microbiome by comprehensive genome-resolved metagenomics of nearly 1600 species originating from multiple anaerobic digesters.</title>
        <authorList>
            <person name="Campanaro S."/>
            <person name="Treu L."/>
            <person name="Rodriguez-R L.M."/>
            <person name="Kovalovszki A."/>
            <person name="Ziels R.M."/>
            <person name="Maus I."/>
            <person name="Zhu X."/>
            <person name="Kougias P.G."/>
            <person name="Basile A."/>
            <person name="Luo G."/>
            <person name="Schluter A."/>
            <person name="Konstantinidis K.T."/>
            <person name="Angelidaki I."/>
        </authorList>
    </citation>
    <scope>NUCLEOTIDE SEQUENCE [LARGE SCALE GENOMIC DNA]</scope>
    <source>
        <strain evidence="11">AS05jafATM_4</strain>
    </source>
</reference>
<dbReference type="Proteomes" id="UP000553059">
    <property type="component" value="Unassembled WGS sequence"/>
</dbReference>
<dbReference type="PIRSF" id="PIRSF000706">
    <property type="entry name" value="Kanamycin_kin"/>
    <property type="match status" value="1"/>
</dbReference>
<evidence type="ECO:0000256" key="3">
    <source>
        <dbReference type="ARBA" id="ARBA00022741"/>
    </source>
</evidence>
<evidence type="ECO:0000259" key="10">
    <source>
        <dbReference type="Pfam" id="PF01636"/>
    </source>
</evidence>
<evidence type="ECO:0000256" key="4">
    <source>
        <dbReference type="ARBA" id="ARBA00022777"/>
    </source>
</evidence>
<feature type="active site" description="Proton acceptor" evidence="8">
    <location>
        <position position="187"/>
    </location>
</feature>